<organism evidence="1 2">
    <name type="scientific">Mycobacterium kubicae</name>
    <dbReference type="NCBI Taxonomy" id="120959"/>
    <lineage>
        <taxon>Bacteria</taxon>
        <taxon>Bacillati</taxon>
        <taxon>Actinomycetota</taxon>
        <taxon>Actinomycetes</taxon>
        <taxon>Mycobacteriales</taxon>
        <taxon>Mycobacteriaceae</taxon>
        <taxon>Mycobacterium</taxon>
        <taxon>Mycobacterium simiae complex</taxon>
    </lineage>
</organism>
<reference evidence="1 2" key="1">
    <citation type="journal article" date="2019" name="Emerg. Microbes Infect.">
        <title>Comprehensive subspecies identification of 175 nontuberculous mycobacteria species based on 7547 genomic profiles.</title>
        <authorList>
            <person name="Matsumoto Y."/>
            <person name="Kinjo T."/>
            <person name="Motooka D."/>
            <person name="Nabeya D."/>
            <person name="Jung N."/>
            <person name="Uechi K."/>
            <person name="Horii T."/>
            <person name="Iida T."/>
            <person name="Fujita J."/>
            <person name="Nakamura S."/>
        </authorList>
    </citation>
    <scope>NUCLEOTIDE SEQUENCE [LARGE SCALE GENOMIC DNA]</scope>
    <source>
        <strain evidence="1 2">JCM 13573</strain>
    </source>
</reference>
<dbReference type="EMBL" id="BLKU01000002">
    <property type="protein sequence ID" value="GFG63246.1"/>
    <property type="molecule type" value="Genomic_DNA"/>
</dbReference>
<proteinExistence type="predicted"/>
<protein>
    <submittedName>
        <fullName evidence="1">Uncharacterized protein</fullName>
    </submittedName>
</protein>
<comment type="caution">
    <text evidence="1">The sequence shown here is derived from an EMBL/GenBank/DDBJ whole genome shotgun (WGS) entry which is preliminary data.</text>
</comment>
<keyword evidence="2" id="KW-1185">Reference proteome</keyword>
<accession>A0ABQ1BHT9</accession>
<evidence type="ECO:0000313" key="2">
    <source>
        <dbReference type="Proteomes" id="UP000465306"/>
    </source>
</evidence>
<evidence type="ECO:0000313" key="1">
    <source>
        <dbReference type="EMBL" id="GFG63246.1"/>
    </source>
</evidence>
<gene>
    <name evidence="1" type="ORF">MKUB_07360</name>
</gene>
<name>A0ABQ1BHT9_9MYCO</name>
<sequence>MIAIPSFDRWQAVQPTTLLAVLTEDEEIHDLVALKEGSLPQWIQRLGVPPGWQPQDLPDNAESPMARLTVHGSLGDGRWEAAETMNVFGYTGWPVFYDVYHHADGILRNLHAGGVVLKVLPVPRVERVAAVRSSGIATIGGRNVWVQHSTYVVGSKRPHESRLIVQNIFVDGESRSRLAGDVAWLSGAVYDGFVAAVFDKERTA</sequence>
<dbReference type="Proteomes" id="UP000465306">
    <property type="component" value="Unassembled WGS sequence"/>
</dbReference>